<dbReference type="InterPro" id="IPR011008">
    <property type="entry name" value="Dimeric_a/b-barrel"/>
</dbReference>
<evidence type="ECO:0000256" key="1">
    <source>
        <dbReference type="ARBA" id="ARBA00007689"/>
    </source>
</evidence>
<name>A0A1M6NHT4_9CLOT</name>
<gene>
    <name evidence="3" type="ORF">SAMN02745163_02911</name>
</gene>
<dbReference type="STRING" id="1121302.SAMN02745163_02911"/>
<dbReference type="Pfam" id="PF03795">
    <property type="entry name" value="YCII"/>
    <property type="match status" value="1"/>
</dbReference>
<dbReference type="InterPro" id="IPR005545">
    <property type="entry name" value="YCII"/>
</dbReference>
<reference evidence="3 4" key="1">
    <citation type="submission" date="2016-11" db="EMBL/GenBank/DDBJ databases">
        <authorList>
            <person name="Jaros S."/>
            <person name="Januszkiewicz K."/>
            <person name="Wedrychowicz H."/>
        </authorList>
    </citation>
    <scope>NUCLEOTIDE SEQUENCE [LARGE SCALE GENOMIC DNA]</scope>
    <source>
        <strain evidence="3 4">DSM 21758</strain>
    </source>
</reference>
<dbReference type="RefSeq" id="WP_072989212.1">
    <property type="nucleotide sequence ID" value="NZ_FQZB01000012.1"/>
</dbReference>
<evidence type="ECO:0000259" key="2">
    <source>
        <dbReference type="Pfam" id="PF03795"/>
    </source>
</evidence>
<dbReference type="OrthoDB" id="2058240at2"/>
<dbReference type="Gene3D" id="3.30.70.1060">
    <property type="entry name" value="Dimeric alpha+beta barrel"/>
    <property type="match status" value="1"/>
</dbReference>
<sequence length="99" mass="11568">MKFFIIEGLIKNPTLINENILNEHIAYSKKEFESGRILVTGLKNDESGGIFLMKAESMEQVEKYLSAEPLKTNDIQDYRVIEFTPHNFQLIANEWFEKQ</sequence>
<dbReference type="PANTHER" id="PTHR37828:SF1">
    <property type="entry name" value="YCII-RELATED DOMAIN-CONTAINING PROTEIN"/>
    <property type="match status" value="1"/>
</dbReference>
<evidence type="ECO:0000313" key="4">
    <source>
        <dbReference type="Proteomes" id="UP000184310"/>
    </source>
</evidence>
<feature type="domain" description="YCII-related" evidence="2">
    <location>
        <begin position="17"/>
        <end position="84"/>
    </location>
</feature>
<dbReference type="SUPFAM" id="SSF54909">
    <property type="entry name" value="Dimeric alpha+beta barrel"/>
    <property type="match status" value="1"/>
</dbReference>
<dbReference type="EMBL" id="FQZB01000012">
    <property type="protein sequence ID" value="SHJ95250.1"/>
    <property type="molecule type" value="Genomic_DNA"/>
</dbReference>
<dbReference type="PANTHER" id="PTHR37828">
    <property type="entry name" value="GSR2449 PROTEIN"/>
    <property type="match status" value="1"/>
</dbReference>
<protein>
    <submittedName>
        <fullName evidence="3">Uncharacterized conserved protein YciI, contains a putative active-site phosphohistidine</fullName>
    </submittedName>
</protein>
<proteinExistence type="inferred from homology"/>
<comment type="similarity">
    <text evidence="1">Belongs to the YciI family.</text>
</comment>
<keyword evidence="4" id="KW-1185">Reference proteome</keyword>
<dbReference type="Proteomes" id="UP000184310">
    <property type="component" value="Unassembled WGS sequence"/>
</dbReference>
<evidence type="ECO:0000313" key="3">
    <source>
        <dbReference type="EMBL" id="SHJ95250.1"/>
    </source>
</evidence>
<accession>A0A1M6NHT4</accession>
<organism evidence="3 4">
    <name type="scientific">Clostridium cavendishii DSM 21758</name>
    <dbReference type="NCBI Taxonomy" id="1121302"/>
    <lineage>
        <taxon>Bacteria</taxon>
        <taxon>Bacillati</taxon>
        <taxon>Bacillota</taxon>
        <taxon>Clostridia</taxon>
        <taxon>Eubacteriales</taxon>
        <taxon>Clostridiaceae</taxon>
        <taxon>Clostridium</taxon>
    </lineage>
</organism>
<dbReference type="AlphaFoldDB" id="A0A1M6NHT4"/>